<name>A0A4Y2L646_ARAVE</name>
<dbReference type="Proteomes" id="UP000499080">
    <property type="component" value="Unassembled WGS sequence"/>
</dbReference>
<sequence length="96" mass="10351">MMGPPPITALSIDVRLHLNAAYGQQWIGRGGPVFGPLDRQTSIALITFYGGYVKSQVYETPVNSAEDPVACIAAAAGEVRDTPGIFTNVRSSMRRR</sequence>
<proteinExistence type="predicted"/>
<protein>
    <submittedName>
        <fullName evidence="1">Uncharacterized protein</fullName>
    </submittedName>
</protein>
<reference evidence="1 2" key="1">
    <citation type="journal article" date="2019" name="Sci. Rep.">
        <title>Orb-weaving spider Araneus ventricosus genome elucidates the spidroin gene catalogue.</title>
        <authorList>
            <person name="Kono N."/>
            <person name="Nakamura H."/>
            <person name="Ohtoshi R."/>
            <person name="Moran D.A.P."/>
            <person name="Shinohara A."/>
            <person name="Yoshida Y."/>
            <person name="Fujiwara M."/>
            <person name="Mori M."/>
            <person name="Tomita M."/>
            <person name="Arakawa K."/>
        </authorList>
    </citation>
    <scope>NUCLEOTIDE SEQUENCE [LARGE SCALE GENOMIC DNA]</scope>
</reference>
<accession>A0A4Y2L646</accession>
<comment type="caution">
    <text evidence="1">The sequence shown here is derived from an EMBL/GenBank/DDBJ whole genome shotgun (WGS) entry which is preliminary data.</text>
</comment>
<evidence type="ECO:0000313" key="2">
    <source>
        <dbReference type="Proteomes" id="UP000499080"/>
    </source>
</evidence>
<dbReference type="AlphaFoldDB" id="A0A4Y2L646"/>
<dbReference type="EMBL" id="BGPR01005436">
    <property type="protein sequence ID" value="GBN10155.1"/>
    <property type="molecule type" value="Genomic_DNA"/>
</dbReference>
<evidence type="ECO:0000313" key="1">
    <source>
        <dbReference type="EMBL" id="GBN10155.1"/>
    </source>
</evidence>
<gene>
    <name evidence="1" type="ORF">AVEN_40673_1</name>
</gene>
<keyword evidence="2" id="KW-1185">Reference proteome</keyword>
<organism evidence="1 2">
    <name type="scientific">Araneus ventricosus</name>
    <name type="common">Orbweaver spider</name>
    <name type="synonym">Epeira ventricosa</name>
    <dbReference type="NCBI Taxonomy" id="182803"/>
    <lineage>
        <taxon>Eukaryota</taxon>
        <taxon>Metazoa</taxon>
        <taxon>Ecdysozoa</taxon>
        <taxon>Arthropoda</taxon>
        <taxon>Chelicerata</taxon>
        <taxon>Arachnida</taxon>
        <taxon>Araneae</taxon>
        <taxon>Araneomorphae</taxon>
        <taxon>Entelegynae</taxon>
        <taxon>Araneoidea</taxon>
        <taxon>Araneidae</taxon>
        <taxon>Araneus</taxon>
    </lineage>
</organism>